<feature type="transmembrane region" description="Helical" evidence="1">
    <location>
        <begin position="14"/>
        <end position="31"/>
    </location>
</feature>
<accession>A0A5B7U1L2</accession>
<dbReference type="EMBL" id="CP040749">
    <property type="protein sequence ID" value="QCX40917.1"/>
    <property type="molecule type" value="Genomic_DNA"/>
</dbReference>
<keyword evidence="1" id="KW-1133">Transmembrane helix</keyword>
<evidence type="ECO:0000313" key="2">
    <source>
        <dbReference type="EMBL" id="QCX40917.1"/>
    </source>
</evidence>
<name>A0A5B7U1L2_9FLAO</name>
<organism evidence="2 3">
    <name type="scientific">Aureibaculum algae</name>
    <dbReference type="NCBI Taxonomy" id="2584122"/>
    <lineage>
        <taxon>Bacteria</taxon>
        <taxon>Pseudomonadati</taxon>
        <taxon>Bacteroidota</taxon>
        <taxon>Flavobacteriia</taxon>
        <taxon>Flavobacteriales</taxon>
        <taxon>Flavobacteriaceae</taxon>
        <taxon>Aureibaculum</taxon>
    </lineage>
</organism>
<evidence type="ECO:0000256" key="1">
    <source>
        <dbReference type="SAM" id="Phobius"/>
    </source>
</evidence>
<feature type="transmembrane region" description="Helical" evidence="1">
    <location>
        <begin position="96"/>
        <end position="123"/>
    </location>
</feature>
<sequence>MLEATERIVVSKDWITIVLLIAVTLLILNRLKSNDRYYKLKNLLFNNTYINSFSKANPLLFNSFSIIFLAVYVIIISFLLFIIVHLVEPEMASYDFLFYLKIAFVVCVFFAIRIIAGLLLGILIEKERIQKHFTFLKASYLSNYSLIMLPLIAIHFYINSTIYSYFLLITAAALFLYYYVLLVKTNQSLVFGKSFYFILYLCTLEIAPFIIMIKYFIL</sequence>
<dbReference type="RefSeq" id="WP_138952270.1">
    <property type="nucleotide sequence ID" value="NZ_CP040749.1"/>
</dbReference>
<proteinExistence type="predicted"/>
<feature type="transmembrane region" description="Helical" evidence="1">
    <location>
        <begin position="195"/>
        <end position="217"/>
    </location>
</feature>
<dbReference type="Pfam" id="PF14093">
    <property type="entry name" value="DUF4271"/>
    <property type="match status" value="1"/>
</dbReference>
<reference evidence="2 3" key="1">
    <citation type="submission" date="2019-05" db="EMBL/GenBank/DDBJ databases">
        <title>Algicella ahnfeltiae gen. nov., sp. nov., a novel marine bacterium of the family Flavobacteriaceae isolated from a red alga.</title>
        <authorList>
            <person name="Nedashkovskaya O.I."/>
            <person name="Kukhlevskiy A.D."/>
            <person name="Kim S.-G."/>
            <person name="Zhukova N.V."/>
            <person name="Mikhailov V.V."/>
        </authorList>
    </citation>
    <scope>NUCLEOTIDE SEQUENCE [LARGE SCALE GENOMIC DNA]</scope>
    <source>
        <strain evidence="2 3">10Alg115</strain>
    </source>
</reference>
<protein>
    <submittedName>
        <fullName evidence="2">DUF4271 domain-containing protein</fullName>
    </submittedName>
</protein>
<keyword evidence="1" id="KW-0812">Transmembrane</keyword>
<dbReference type="OrthoDB" id="1438590at2"/>
<keyword evidence="1" id="KW-0472">Membrane</keyword>
<evidence type="ECO:0000313" key="3">
    <source>
        <dbReference type="Proteomes" id="UP000306229"/>
    </source>
</evidence>
<feature type="transmembrane region" description="Helical" evidence="1">
    <location>
        <begin position="135"/>
        <end position="156"/>
    </location>
</feature>
<dbReference type="Proteomes" id="UP000306229">
    <property type="component" value="Chromosome"/>
</dbReference>
<dbReference type="AlphaFoldDB" id="A0A5B7U1L2"/>
<dbReference type="KEGG" id="fbe:FF125_21615"/>
<gene>
    <name evidence="2" type="ORF">FF125_21615</name>
</gene>
<feature type="transmembrane region" description="Helical" evidence="1">
    <location>
        <begin position="59"/>
        <end position="84"/>
    </location>
</feature>
<keyword evidence="3" id="KW-1185">Reference proteome</keyword>
<feature type="transmembrane region" description="Helical" evidence="1">
    <location>
        <begin position="162"/>
        <end position="183"/>
    </location>
</feature>
<dbReference type="InterPro" id="IPR025367">
    <property type="entry name" value="DUF4271"/>
</dbReference>